<dbReference type="Gene3D" id="3.30.230.90">
    <property type="match status" value="1"/>
</dbReference>
<protein>
    <submittedName>
        <fullName evidence="1">Uncharacterized protein</fullName>
    </submittedName>
</protein>
<keyword evidence="2" id="KW-1185">Reference proteome</keyword>
<dbReference type="VEuPathDB" id="ToxoDB:cyc_08595"/>
<comment type="caution">
    <text evidence="1">The sequence shown here is derived from an EMBL/GenBank/DDBJ whole genome shotgun (WGS) entry which is preliminary data.</text>
</comment>
<dbReference type="EMBL" id="JROU02001419">
    <property type="protein sequence ID" value="OEH76548.1"/>
    <property type="molecule type" value="Genomic_DNA"/>
</dbReference>
<dbReference type="InParanoid" id="A0A1D3CZB6"/>
<dbReference type="Pfam" id="PF10178">
    <property type="entry name" value="PAC3"/>
    <property type="match status" value="1"/>
</dbReference>
<name>A0A1D3CZB6_9EIME</name>
<dbReference type="AlphaFoldDB" id="A0A1D3CZB6"/>
<evidence type="ECO:0000313" key="2">
    <source>
        <dbReference type="Proteomes" id="UP000095192"/>
    </source>
</evidence>
<proteinExistence type="predicted"/>
<gene>
    <name evidence="1" type="ORF">cyc_08595</name>
</gene>
<dbReference type="GO" id="GO:0043248">
    <property type="term" value="P:proteasome assembly"/>
    <property type="evidence" value="ECO:0007669"/>
    <property type="project" value="InterPro"/>
</dbReference>
<sequence length="113" mass="12728">MGRPLSLLRVSFADRSLVLLSDDGRIAAWLTGSTDETGDSGVSFLLGDRAKRHFIIYAQELLLRLRDPRGCSQHFVFGLSIQDESPTFFRAFRKAWTDATGEELEGQECFLDE</sequence>
<dbReference type="InterPro" id="IPR053720">
    <property type="entry name" value="Psm_Assembly_Chaperone"/>
</dbReference>
<reference evidence="1 2" key="1">
    <citation type="journal article" date="2016" name="BMC Genomics">
        <title>Comparative genomics reveals Cyclospora cayetanensis possesses coccidia-like metabolism and invasion components but unique surface antigens.</title>
        <authorList>
            <person name="Liu S."/>
            <person name="Wang L."/>
            <person name="Zheng H."/>
            <person name="Xu Z."/>
            <person name="Roellig D.M."/>
            <person name="Li N."/>
            <person name="Frace M.A."/>
            <person name="Tang K."/>
            <person name="Arrowood M.J."/>
            <person name="Moss D.M."/>
            <person name="Zhang L."/>
            <person name="Feng Y."/>
            <person name="Xiao L."/>
        </authorList>
    </citation>
    <scope>NUCLEOTIDE SEQUENCE [LARGE SCALE GENOMIC DNA]</scope>
    <source>
        <strain evidence="1 2">CHN_HEN01</strain>
    </source>
</reference>
<dbReference type="InterPro" id="IPR018788">
    <property type="entry name" value="Proteasome_assmbl_chp_3"/>
</dbReference>
<dbReference type="Proteomes" id="UP000095192">
    <property type="component" value="Unassembled WGS sequence"/>
</dbReference>
<organism evidence="1 2">
    <name type="scientific">Cyclospora cayetanensis</name>
    <dbReference type="NCBI Taxonomy" id="88456"/>
    <lineage>
        <taxon>Eukaryota</taxon>
        <taxon>Sar</taxon>
        <taxon>Alveolata</taxon>
        <taxon>Apicomplexa</taxon>
        <taxon>Conoidasida</taxon>
        <taxon>Coccidia</taxon>
        <taxon>Eucoccidiorida</taxon>
        <taxon>Eimeriorina</taxon>
        <taxon>Eimeriidae</taxon>
        <taxon>Cyclospora</taxon>
    </lineage>
</organism>
<evidence type="ECO:0000313" key="1">
    <source>
        <dbReference type="EMBL" id="OEH76548.1"/>
    </source>
</evidence>
<accession>A0A1D3CZB6</accession>